<accession>A0A5B2ZDS1</accession>
<dbReference type="NCBIfam" id="TIGR02080">
    <property type="entry name" value="O_succ_thio_ly"/>
    <property type="match status" value="1"/>
</dbReference>
<dbReference type="AlphaFoldDB" id="A0A5B2ZDS1"/>
<protein>
    <submittedName>
        <fullName evidence="5">Cystathionine gamma-synthase</fullName>
        <ecNumber evidence="5">2.5.1.48</ecNumber>
    </submittedName>
</protein>
<organism evidence="5 6">
    <name type="scientific">Arenimonas fontis</name>
    <dbReference type="NCBI Taxonomy" id="2608255"/>
    <lineage>
        <taxon>Bacteria</taxon>
        <taxon>Pseudomonadati</taxon>
        <taxon>Pseudomonadota</taxon>
        <taxon>Gammaproteobacteria</taxon>
        <taxon>Lysobacterales</taxon>
        <taxon>Lysobacteraceae</taxon>
        <taxon>Arenimonas</taxon>
    </lineage>
</organism>
<evidence type="ECO:0000256" key="2">
    <source>
        <dbReference type="ARBA" id="ARBA00022898"/>
    </source>
</evidence>
<dbReference type="FunFam" id="3.40.640.10:FF:000046">
    <property type="entry name" value="Cystathionine gamma-lyase"/>
    <property type="match status" value="1"/>
</dbReference>
<comment type="cofactor">
    <cofactor evidence="1 4">
        <name>pyridoxal 5'-phosphate</name>
        <dbReference type="ChEBI" id="CHEBI:597326"/>
    </cofactor>
</comment>
<feature type="modified residue" description="N6-(pyridoxal phosphate)lysine" evidence="3">
    <location>
        <position position="199"/>
    </location>
</feature>
<dbReference type="GO" id="GO:0019346">
    <property type="term" value="P:transsulfuration"/>
    <property type="evidence" value="ECO:0007669"/>
    <property type="project" value="InterPro"/>
</dbReference>
<dbReference type="SUPFAM" id="SSF53383">
    <property type="entry name" value="PLP-dependent transferases"/>
    <property type="match status" value="1"/>
</dbReference>
<proteinExistence type="inferred from homology"/>
<dbReference type="InterPro" id="IPR015424">
    <property type="entry name" value="PyrdxlP-dep_Trfase"/>
</dbReference>
<dbReference type="PIRSF" id="PIRSF001434">
    <property type="entry name" value="CGS"/>
    <property type="match status" value="1"/>
</dbReference>
<evidence type="ECO:0000313" key="5">
    <source>
        <dbReference type="EMBL" id="KAA2285191.1"/>
    </source>
</evidence>
<dbReference type="Gene3D" id="3.40.640.10">
    <property type="entry name" value="Type I PLP-dependent aspartate aminotransferase-like (Major domain)"/>
    <property type="match status" value="1"/>
</dbReference>
<dbReference type="PANTHER" id="PTHR11808:SF75">
    <property type="entry name" value="CYSTATHIONINE GAMMA-SYNTHASE"/>
    <property type="match status" value="1"/>
</dbReference>
<dbReference type="RefSeq" id="WP_149860014.1">
    <property type="nucleotide sequence ID" value="NZ_VUOD01000003.1"/>
</dbReference>
<evidence type="ECO:0000313" key="6">
    <source>
        <dbReference type="Proteomes" id="UP000322165"/>
    </source>
</evidence>
<dbReference type="GO" id="GO:0030170">
    <property type="term" value="F:pyridoxal phosphate binding"/>
    <property type="evidence" value="ECO:0007669"/>
    <property type="project" value="InterPro"/>
</dbReference>
<dbReference type="InterPro" id="IPR000277">
    <property type="entry name" value="Cys/Met-Metab_PyrdxlP-dep_enz"/>
</dbReference>
<evidence type="ECO:0000256" key="3">
    <source>
        <dbReference type="PIRSR" id="PIRSR001434-2"/>
    </source>
</evidence>
<gene>
    <name evidence="5" type="primary">metB</name>
    <name evidence="5" type="ORF">F0415_04520</name>
</gene>
<reference evidence="5 6" key="1">
    <citation type="submission" date="2019-09" db="EMBL/GenBank/DDBJ databases">
        <title>Arenimonas chukotkensis sp. nov., a bacterium isolated from Chukotka hot spring, Arctic region, Russia.</title>
        <authorList>
            <person name="Zayulina K.S."/>
            <person name="Prokofeva M.I."/>
            <person name="Elcheninov A.G."/>
            <person name="Novikov A."/>
            <person name="Kochetkova T.V."/>
            <person name="Kublanov I.V."/>
        </authorList>
    </citation>
    <scope>NUCLEOTIDE SEQUENCE [LARGE SCALE GENOMIC DNA]</scope>
    <source>
        <strain evidence="5 6">3729k</strain>
    </source>
</reference>
<dbReference type="GO" id="GO:0019343">
    <property type="term" value="P:cysteine biosynthetic process via cystathionine"/>
    <property type="evidence" value="ECO:0007669"/>
    <property type="project" value="TreeGrafter"/>
</dbReference>
<keyword evidence="5" id="KW-0808">Transferase</keyword>
<dbReference type="EC" id="2.5.1.48" evidence="5"/>
<dbReference type="InterPro" id="IPR011821">
    <property type="entry name" value="O_succ_thio_ly"/>
</dbReference>
<reference evidence="5 6" key="2">
    <citation type="submission" date="2019-09" db="EMBL/GenBank/DDBJ databases">
        <authorList>
            <person name="Mazur A."/>
        </authorList>
    </citation>
    <scope>NUCLEOTIDE SEQUENCE [LARGE SCALE GENOMIC DNA]</scope>
    <source>
        <strain evidence="5 6">3729k</strain>
    </source>
</reference>
<dbReference type="EMBL" id="VUOD01000003">
    <property type="protein sequence ID" value="KAA2285191.1"/>
    <property type="molecule type" value="Genomic_DNA"/>
</dbReference>
<dbReference type="Pfam" id="PF01053">
    <property type="entry name" value="Cys_Met_Meta_PP"/>
    <property type="match status" value="1"/>
</dbReference>
<dbReference type="PANTHER" id="PTHR11808">
    <property type="entry name" value="TRANS-SULFURATION ENZYME FAMILY MEMBER"/>
    <property type="match status" value="1"/>
</dbReference>
<sequence length="393" mass="40829">MSRPGPATVAVRAGIDCDSAFGAVTPPLVLSSTFSFAGLEGKRRYDYSRSGNPTRDLLAAALAELEGAAGGVVTASGMAAVSLALEALLRPGERLVANHDAYGGSWRLFDALARKGRFDLELADLGRPESLAAALSRPARLVWVETPSNPLLRIADIAGIVQAAHARGALVLVDNTFLSPALQRPLSFGADLVLHSTTKYINGHSDVVGGALLARDAVLADELAWWANALGLTGAPFDSFLTLRGLRTLDARLRVHQENAAALAERLVGHPAVAAVHYPGLATHPGHALAARQQRGFGAMVSFELQGGVAAVRAFVSGLRHFTLAESLGGVESLVAHPASMTHAAMSAQARRLAGIGDGLLRLSVGIEALEDLEADLSAALERAVQATPAVPA</sequence>
<comment type="similarity">
    <text evidence="4">Belongs to the trans-sulfuration enzymes family.</text>
</comment>
<evidence type="ECO:0000256" key="4">
    <source>
        <dbReference type="RuleBase" id="RU362118"/>
    </source>
</evidence>
<dbReference type="PROSITE" id="PS00868">
    <property type="entry name" value="CYS_MET_METAB_PP"/>
    <property type="match status" value="1"/>
</dbReference>
<dbReference type="GO" id="GO:0009086">
    <property type="term" value="P:methionine biosynthetic process"/>
    <property type="evidence" value="ECO:0007669"/>
    <property type="project" value="UniProtKB-ARBA"/>
</dbReference>
<evidence type="ECO:0000256" key="1">
    <source>
        <dbReference type="ARBA" id="ARBA00001933"/>
    </source>
</evidence>
<dbReference type="GO" id="GO:0004123">
    <property type="term" value="F:cystathionine gamma-lyase activity"/>
    <property type="evidence" value="ECO:0007669"/>
    <property type="project" value="TreeGrafter"/>
</dbReference>
<dbReference type="GO" id="GO:0003962">
    <property type="term" value="F:cystathionine gamma-synthase activity"/>
    <property type="evidence" value="ECO:0007669"/>
    <property type="project" value="UniProtKB-EC"/>
</dbReference>
<dbReference type="InterPro" id="IPR015422">
    <property type="entry name" value="PyrdxlP-dep_Trfase_small"/>
</dbReference>
<dbReference type="InterPro" id="IPR054542">
    <property type="entry name" value="Cys_met_metab_PP"/>
</dbReference>
<dbReference type="Proteomes" id="UP000322165">
    <property type="component" value="Unassembled WGS sequence"/>
</dbReference>
<dbReference type="CDD" id="cd00614">
    <property type="entry name" value="CGS_like"/>
    <property type="match status" value="1"/>
</dbReference>
<name>A0A5B2ZDS1_9GAMM</name>
<dbReference type="Gene3D" id="3.90.1150.10">
    <property type="entry name" value="Aspartate Aminotransferase, domain 1"/>
    <property type="match status" value="1"/>
</dbReference>
<keyword evidence="2 3" id="KW-0663">Pyridoxal phosphate</keyword>
<dbReference type="GO" id="GO:0005737">
    <property type="term" value="C:cytoplasm"/>
    <property type="evidence" value="ECO:0007669"/>
    <property type="project" value="TreeGrafter"/>
</dbReference>
<dbReference type="FunFam" id="3.90.1150.10:FF:000033">
    <property type="entry name" value="Cystathionine gamma-synthase"/>
    <property type="match status" value="1"/>
</dbReference>
<keyword evidence="6" id="KW-1185">Reference proteome</keyword>
<comment type="caution">
    <text evidence="5">The sequence shown here is derived from an EMBL/GenBank/DDBJ whole genome shotgun (WGS) entry which is preliminary data.</text>
</comment>
<dbReference type="InterPro" id="IPR015421">
    <property type="entry name" value="PyrdxlP-dep_Trfase_major"/>
</dbReference>